<evidence type="ECO:0000313" key="2">
    <source>
        <dbReference type="Proteomes" id="UP000230767"/>
    </source>
</evidence>
<reference evidence="2" key="1">
    <citation type="submission" date="2017-09" db="EMBL/GenBank/DDBJ databases">
        <title>Depth-based differentiation of microbial function through sediment-hosted aquifers and enrichment of novel symbionts in the deep terrestrial subsurface.</title>
        <authorList>
            <person name="Probst A.J."/>
            <person name="Ladd B."/>
            <person name="Jarett J.K."/>
            <person name="Geller-Mcgrath D.E."/>
            <person name="Sieber C.M.K."/>
            <person name="Emerson J.B."/>
            <person name="Anantharaman K."/>
            <person name="Thomas B.C."/>
            <person name="Malmstrom R."/>
            <person name="Stieglmeier M."/>
            <person name="Klingl A."/>
            <person name="Woyke T."/>
            <person name="Ryan C.M."/>
            <person name="Banfield J.F."/>
        </authorList>
    </citation>
    <scope>NUCLEOTIDE SEQUENCE [LARGE SCALE GENOMIC DNA]</scope>
</reference>
<sequence>MKFLKYFPKNSEGSYMVYELYSFDNFFRLLLKHGFNHNDALYYIFAKCALSAVVFQERIHNKAYLKLRGEDAPSSRLASIKAMLIFDILQCLKS</sequence>
<gene>
    <name evidence="1" type="ORF">COY73_00970</name>
</gene>
<proteinExistence type="predicted"/>
<dbReference type="AlphaFoldDB" id="A0A2M7R7D1"/>
<comment type="caution">
    <text evidence="1">The sequence shown here is derived from an EMBL/GenBank/DDBJ whole genome shotgun (WGS) entry which is preliminary data.</text>
</comment>
<evidence type="ECO:0000313" key="1">
    <source>
        <dbReference type="EMBL" id="PIY89459.1"/>
    </source>
</evidence>
<name>A0A2M7R7D1_9BACT</name>
<accession>A0A2M7R7D1</accession>
<dbReference type="EMBL" id="PFLW01000024">
    <property type="protein sequence ID" value="PIY89459.1"/>
    <property type="molecule type" value="Genomic_DNA"/>
</dbReference>
<dbReference type="Proteomes" id="UP000230767">
    <property type="component" value="Unassembled WGS sequence"/>
</dbReference>
<protein>
    <submittedName>
        <fullName evidence="1">Uncharacterized protein</fullName>
    </submittedName>
</protein>
<organism evidence="1 2">
    <name type="scientific">Candidatus Nealsonbacteria bacterium CG_4_10_14_0_8_um_filter_37_14</name>
    <dbReference type="NCBI Taxonomy" id="1974684"/>
    <lineage>
        <taxon>Bacteria</taxon>
        <taxon>Candidatus Nealsoniibacteriota</taxon>
    </lineage>
</organism>